<dbReference type="Proteomes" id="UP000765509">
    <property type="component" value="Unassembled WGS sequence"/>
</dbReference>
<evidence type="ECO:0000256" key="2">
    <source>
        <dbReference type="ARBA" id="ARBA00022801"/>
    </source>
</evidence>
<name>A0A9Q3FJ87_9BASI</name>
<dbReference type="GO" id="GO:0004190">
    <property type="term" value="F:aspartic-type endopeptidase activity"/>
    <property type="evidence" value="ECO:0007669"/>
    <property type="project" value="UniProtKB-KW"/>
</dbReference>
<dbReference type="CDD" id="cd00303">
    <property type="entry name" value="retropepsin_like"/>
    <property type="match status" value="1"/>
</dbReference>
<keyword evidence="2" id="KW-0378">Hydrolase</keyword>
<dbReference type="PROSITE" id="PS00141">
    <property type="entry name" value="ASP_PROTEASE"/>
    <property type="match status" value="1"/>
</dbReference>
<dbReference type="PROSITE" id="PS50175">
    <property type="entry name" value="ASP_PROT_RETROV"/>
    <property type="match status" value="1"/>
</dbReference>
<protein>
    <recommendedName>
        <fullName evidence="3">Peptidase A2 domain-containing protein</fullName>
    </recommendedName>
</protein>
<dbReference type="Pfam" id="PF00077">
    <property type="entry name" value="RVP"/>
    <property type="match status" value="1"/>
</dbReference>
<keyword evidence="1" id="KW-0645">Protease</keyword>
<accession>A0A9Q3FJ87</accession>
<proteinExistence type="predicted"/>
<dbReference type="AlphaFoldDB" id="A0A9Q3FJ87"/>
<organism evidence="4 5">
    <name type="scientific">Austropuccinia psidii MF-1</name>
    <dbReference type="NCBI Taxonomy" id="1389203"/>
    <lineage>
        <taxon>Eukaryota</taxon>
        <taxon>Fungi</taxon>
        <taxon>Dikarya</taxon>
        <taxon>Basidiomycota</taxon>
        <taxon>Pucciniomycotina</taxon>
        <taxon>Pucciniomycetes</taxon>
        <taxon>Pucciniales</taxon>
        <taxon>Sphaerophragmiaceae</taxon>
        <taxon>Austropuccinia</taxon>
    </lineage>
</organism>
<evidence type="ECO:0000313" key="4">
    <source>
        <dbReference type="EMBL" id="MBW0541038.1"/>
    </source>
</evidence>
<feature type="domain" description="Peptidase A2" evidence="3">
    <location>
        <begin position="12"/>
        <end position="90"/>
    </location>
</feature>
<dbReference type="OrthoDB" id="5535068at2759"/>
<dbReference type="GO" id="GO:0006508">
    <property type="term" value="P:proteolysis"/>
    <property type="evidence" value="ECO:0007669"/>
    <property type="project" value="InterPro"/>
</dbReference>
<evidence type="ECO:0000259" key="3">
    <source>
        <dbReference type="PROSITE" id="PS50175"/>
    </source>
</evidence>
<dbReference type="InterPro" id="IPR001995">
    <property type="entry name" value="Peptidase_A2_cat"/>
</dbReference>
<evidence type="ECO:0000313" key="5">
    <source>
        <dbReference type="Proteomes" id="UP000765509"/>
    </source>
</evidence>
<dbReference type="InterPro" id="IPR021109">
    <property type="entry name" value="Peptidase_aspartic_dom_sf"/>
</dbReference>
<dbReference type="InterPro" id="IPR018061">
    <property type="entry name" value="Retropepsins"/>
</dbReference>
<comment type="caution">
    <text evidence="4">The sequence shown here is derived from an EMBL/GenBank/DDBJ whole genome shotgun (WGS) entry which is preliminary data.</text>
</comment>
<reference evidence="4" key="1">
    <citation type="submission" date="2021-03" db="EMBL/GenBank/DDBJ databases">
        <title>Draft genome sequence of rust myrtle Austropuccinia psidii MF-1, a brazilian biotype.</title>
        <authorList>
            <person name="Quecine M.C."/>
            <person name="Pachon D.M.R."/>
            <person name="Bonatelli M.L."/>
            <person name="Correr F.H."/>
            <person name="Franceschini L.M."/>
            <person name="Leite T.F."/>
            <person name="Margarido G.R.A."/>
            <person name="Almeida C.A."/>
            <person name="Ferrarezi J.A."/>
            <person name="Labate C.A."/>
        </authorList>
    </citation>
    <scope>NUCLEOTIDE SEQUENCE</scope>
    <source>
        <strain evidence="4">MF-1</strain>
    </source>
</reference>
<sequence>MQIIIGKKEYPIRALVDTGAEVNIIPEEIAIQSSLTARNLNMNLRGIGGHTTSLVALSEFTSIILDAGEETQIHFFIAEGSVHTVLGRPFLEDNNIRLEFSHKQGEILSYQEPDGRRL</sequence>
<dbReference type="InterPro" id="IPR001969">
    <property type="entry name" value="Aspartic_peptidase_AS"/>
</dbReference>
<keyword evidence="1" id="KW-0064">Aspartyl protease</keyword>
<gene>
    <name evidence="4" type="ORF">O181_080753</name>
</gene>
<dbReference type="EMBL" id="AVOT02045695">
    <property type="protein sequence ID" value="MBW0541038.1"/>
    <property type="molecule type" value="Genomic_DNA"/>
</dbReference>
<evidence type="ECO:0000256" key="1">
    <source>
        <dbReference type="ARBA" id="ARBA00022750"/>
    </source>
</evidence>
<dbReference type="Gene3D" id="2.40.70.10">
    <property type="entry name" value="Acid Proteases"/>
    <property type="match status" value="1"/>
</dbReference>
<dbReference type="SUPFAM" id="SSF50630">
    <property type="entry name" value="Acid proteases"/>
    <property type="match status" value="1"/>
</dbReference>
<keyword evidence="5" id="KW-1185">Reference proteome</keyword>